<reference evidence="2 3" key="1">
    <citation type="journal article" date="2020" name="Nat. Food">
        <title>A phased Vanilla planifolia genome enables genetic improvement of flavour and production.</title>
        <authorList>
            <person name="Hasing T."/>
            <person name="Tang H."/>
            <person name="Brym M."/>
            <person name="Khazi F."/>
            <person name="Huang T."/>
            <person name="Chambers A.H."/>
        </authorList>
    </citation>
    <scope>NUCLEOTIDE SEQUENCE [LARGE SCALE GENOMIC DNA]</scope>
    <source>
        <tissue evidence="2">Leaf</tissue>
    </source>
</reference>
<accession>A0A835PMG6</accession>
<organism evidence="2 3">
    <name type="scientific">Vanilla planifolia</name>
    <name type="common">Vanilla</name>
    <dbReference type="NCBI Taxonomy" id="51239"/>
    <lineage>
        <taxon>Eukaryota</taxon>
        <taxon>Viridiplantae</taxon>
        <taxon>Streptophyta</taxon>
        <taxon>Embryophyta</taxon>
        <taxon>Tracheophyta</taxon>
        <taxon>Spermatophyta</taxon>
        <taxon>Magnoliopsida</taxon>
        <taxon>Liliopsida</taxon>
        <taxon>Asparagales</taxon>
        <taxon>Orchidaceae</taxon>
        <taxon>Vanilloideae</taxon>
        <taxon>Vanilleae</taxon>
        <taxon>Vanilla</taxon>
    </lineage>
</organism>
<feature type="region of interest" description="Disordered" evidence="1">
    <location>
        <begin position="1"/>
        <end position="71"/>
    </location>
</feature>
<evidence type="ECO:0000313" key="2">
    <source>
        <dbReference type="EMBL" id="KAG0456049.1"/>
    </source>
</evidence>
<feature type="compositionally biased region" description="Low complexity" evidence="1">
    <location>
        <begin position="36"/>
        <end position="52"/>
    </location>
</feature>
<protein>
    <submittedName>
        <fullName evidence="2">Uncharacterized protein</fullName>
    </submittedName>
</protein>
<comment type="caution">
    <text evidence="2">The sequence shown here is derived from an EMBL/GenBank/DDBJ whole genome shotgun (WGS) entry which is preliminary data.</text>
</comment>
<feature type="region of interest" description="Disordered" evidence="1">
    <location>
        <begin position="97"/>
        <end position="131"/>
    </location>
</feature>
<dbReference type="AlphaFoldDB" id="A0A835PMG6"/>
<gene>
    <name evidence="2" type="ORF">HPP92_023837</name>
</gene>
<name>A0A835PMG6_VANPL</name>
<sequence>MASKAIAGLGEEGAESKGPVGDVAGNRIATGRGKAEAFGAAAAGAEGTNLEAPEPPAGVVEKGKAELRRRRKRPHLRRDFGGLHRGWGLEIGEWRLGNGSGKRERRRPTCEKRGSVKTGPARRRSSAGSREKEAIIHLLGGLYRETERREREREAYLVYGI</sequence>
<evidence type="ECO:0000256" key="1">
    <source>
        <dbReference type="SAM" id="MobiDB-lite"/>
    </source>
</evidence>
<dbReference type="Proteomes" id="UP000639772">
    <property type="component" value="Chromosome 13"/>
</dbReference>
<evidence type="ECO:0000313" key="3">
    <source>
        <dbReference type="Proteomes" id="UP000639772"/>
    </source>
</evidence>
<dbReference type="EMBL" id="JADCNM010000013">
    <property type="protein sequence ID" value="KAG0456049.1"/>
    <property type="molecule type" value="Genomic_DNA"/>
</dbReference>
<proteinExistence type="predicted"/>